<evidence type="ECO:0000313" key="4">
    <source>
        <dbReference type="Proteomes" id="UP000017200"/>
    </source>
</evidence>
<dbReference type="Proteomes" id="UP000017200">
    <property type="component" value="Unassembled WGS sequence"/>
</dbReference>
<dbReference type="AlphaFoldDB" id="U5HDE2"/>
<accession>U5HDE2</accession>
<evidence type="ECO:0000313" key="2">
    <source>
        <dbReference type="EMBL" id="KDE04443.1"/>
    </source>
</evidence>
<dbReference type="InParanoid" id="U5HDE2"/>
<dbReference type="EnsemblFungi" id="MVLG_05157T0">
    <property type="protein sequence ID" value="MVLG_05157T0"/>
    <property type="gene ID" value="MVLG_05157"/>
</dbReference>
<name>U5HDE2_USTV1</name>
<dbReference type="OrthoDB" id="2539814at2759"/>
<dbReference type="EMBL" id="GL541707">
    <property type="protein sequence ID" value="KDE04443.1"/>
    <property type="molecule type" value="Genomic_DNA"/>
</dbReference>
<reference evidence="4" key="1">
    <citation type="submission" date="2010-11" db="EMBL/GenBank/DDBJ databases">
        <title>The genome sequence of Microbotryum violaceum strain p1A1 Lamole.</title>
        <authorList>
            <person name="Cuomo C."/>
            <person name="Perlin M."/>
            <person name="Young S.K."/>
            <person name="Zeng Q."/>
            <person name="Gargeya S."/>
            <person name="Alvarado L."/>
            <person name="Berlin A."/>
            <person name="Chapman S.B."/>
            <person name="Chen Z."/>
            <person name="Freedman E."/>
            <person name="Gellesch M."/>
            <person name="Goldberg J."/>
            <person name="Griggs A."/>
            <person name="Gujja S."/>
            <person name="Heilman E."/>
            <person name="Heiman D."/>
            <person name="Howarth C."/>
            <person name="Mehta T."/>
            <person name="Neiman D."/>
            <person name="Pearson M."/>
            <person name="Roberts A."/>
            <person name="Saif S."/>
            <person name="Shea T."/>
            <person name="Shenoy N."/>
            <person name="Sisk P."/>
            <person name="Stolte C."/>
            <person name="Sykes S."/>
            <person name="White J."/>
            <person name="Yandava C."/>
            <person name="Haas B."/>
            <person name="Nusbaum C."/>
            <person name="Birren B."/>
        </authorList>
    </citation>
    <scope>NUCLEOTIDE SEQUENCE [LARGE SCALE GENOMIC DNA]</scope>
    <source>
        <strain evidence="4">p1A1 Lamole</strain>
    </source>
</reference>
<dbReference type="HOGENOM" id="CLU_2039822_0_0_1"/>
<feature type="region of interest" description="Disordered" evidence="1">
    <location>
        <begin position="87"/>
        <end position="108"/>
    </location>
</feature>
<reference evidence="3" key="4">
    <citation type="submission" date="2015-06" db="UniProtKB">
        <authorList>
            <consortium name="EnsemblFungi"/>
        </authorList>
    </citation>
    <scope>IDENTIFICATION</scope>
</reference>
<reference evidence="2 4" key="3">
    <citation type="journal article" date="2015" name="BMC Genomics">
        <title>Sex and parasites: genomic and transcriptomic analysis of Microbotryum lychnidis-dioicae, the biotrophic and plant-castrating anther smut fungus.</title>
        <authorList>
            <person name="Perlin M.H."/>
            <person name="Amselem J."/>
            <person name="Fontanillas E."/>
            <person name="Toh S.S."/>
            <person name="Chen Z."/>
            <person name="Goldberg J."/>
            <person name="Duplessis S."/>
            <person name="Henrissat B."/>
            <person name="Young S."/>
            <person name="Zeng Q."/>
            <person name="Aguileta G."/>
            <person name="Petit E."/>
            <person name="Badouin H."/>
            <person name="Andrews J."/>
            <person name="Razeeq D."/>
            <person name="Gabaldon T."/>
            <person name="Quesneville H."/>
            <person name="Giraud T."/>
            <person name="Hood M.E."/>
            <person name="Schultz D.J."/>
            <person name="Cuomo C.A."/>
        </authorList>
    </citation>
    <scope>NUCLEOTIDE SEQUENCE [LARGE SCALE GENOMIC DNA]</scope>
    <source>
        <strain evidence="4">p1A1 Lamole</strain>
        <strain evidence="2">P1A1 Lamole</strain>
    </source>
</reference>
<organism evidence="2">
    <name type="scientific">Microbotryum lychnidis-dioicae (strain p1A1 Lamole / MvSl-1064)</name>
    <name type="common">Anther smut fungus</name>
    <dbReference type="NCBI Taxonomy" id="683840"/>
    <lineage>
        <taxon>Eukaryota</taxon>
        <taxon>Fungi</taxon>
        <taxon>Dikarya</taxon>
        <taxon>Basidiomycota</taxon>
        <taxon>Pucciniomycotina</taxon>
        <taxon>Microbotryomycetes</taxon>
        <taxon>Microbotryales</taxon>
        <taxon>Microbotryaceae</taxon>
        <taxon>Microbotryum</taxon>
    </lineage>
</organism>
<reference evidence="2" key="2">
    <citation type="submission" date="2010-11" db="EMBL/GenBank/DDBJ databases">
        <authorList>
            <consortium name="The Broad Institute Genome Sequencing Platform"/>
            <person name="Earl A."/>
            <person name="Ward D."/>
            <person name="Feldgarden M."/>
            <person name="Gevers D."/>
            <person name="Butler R."/>
            <person name="Young S.K."/>
            <person name="Zeng Q."/>
            <person name="Gargeya S."/>
            <person name="Fitzgerald M."/>
            <person name="Haas B."/>
            <person name="Abouelleil A."/>
            <person name="Alvarado L."/>
            <person name="Arachchi H.M."/>
            <person name="Berlin A."/>
            <person name="Brown A."/>
            <person name="Chapman S.B."/>
            <person name="Chen Z."/>
            <person name="Dunbar C."/>
            <person name="Freedman E."/>
            <person name="Gearin G."/>
            <person name="Gellesch M."/>
            <person name="Goldberg J."/>
            <person name="Griggs A."/>
            <person name="Gujja S."/>
            <person name="Heilman E."/>
            <person name="Heiman D."/>
            <person name="Howarth C."/>
            <person name="Larson L."/>
            <person name="Lui A."/>
            <person name="MacDonald P.J.P."/>
            <person name="Mehta T."/>
            <person name="Montmayeur A."/>
            <person name="Murphy C."/>
            <person name="Neiman D."/>
            <person name="Pearson M."/>
            <person name="Priest M."/>
            <person name="Roberts A."/>
            <person name="Saif S."/>
            <person name="Shea T."/>
            <person name="Shenoy N."/>
            <person name="Sisk P."/>
            <person name="Stolte C."/>
            <person name="Sykes S."/>
            <person name="White J."/>
            <person name="Yandava C."/>
            <person name="Wortman J."/>
            <person name="Nusbaum C."/>
            <person name="Birren B."/>
        </authorList>
    </citation>
    <scope>NUCLEOTIDE SEQUENCE</scope>
    <source>
        <strain evidence="2">P1A1 Lamole</strain>
    </source>
</reference>
<proteinExistence type="predicted"/>
<evidence type="ECO:0000256" key="1">
    <source>
        <dbReference type="SAM" id="MobiDB-lite"/>
    </source>
</evidence>
<keyword evidence="4" id="KW-1185">Reference proteome</keyword>
<dbReference type="EMBL" id="AEIJ01000517">
    <property type="status" value="NOT_ANNOTATED_CDS"/>
    <property type="molecule type" value="Genomic_DNA"/>
</dbReference>
<sequence>MTVSRKLTFRELTTPPLSPATLAKSLRKGREWDHAYAEGQVRALLEQEAKIKAQLDTKEPLVRHNFATWDAEDGQLRYISIRGTAANSKKQKMKRSQTVVDLSDPSDKPADTKCVVIQAKN</sequence>
<evidence type="ECO:0000313" key="3">
    <source>
        <dbReference type="EnsemblFungi" id="MVLG_05157T0"/>
    </source>
</evidence>
<dbReference type="STRING" id="683840.U5HDE2"/>
<protein>
    <submittedName>
        <fullName evidence="2 3">Uncharacterized protein</fullName>
    </submittedName>
</protein>
<gene>
    <name evidence="2" type="ORF">MVLG_05157</name>
</gene>